<keyword evidence="1" id="KW-0812">Transmembrane</keyword>
<comment type="caution">
    <text evidence="2">The sequence shown here is derived from an EMBL/GenBank/DDBJ whole genome shotgun (WGS) entry which is preliminary data.</text>
</comment>
<feature type="transmembrane region" description="Helical" evidence="1">
    <location>
        <begin position="119"/>
        <end position="140"/>
    </location>
</feature>
<evidence type="ECO:0000256" key="1">
    <source>
        <dbReference type="SAM" id="Phobius"/>
    </source>
</evidence>
<sequence>MNLLNQKLIPFQQKEHFKFGRERKIKYILRTQLEIVFYSKNYKVKQQLMLLLFSSLPILQFCNLITIFMHFRMRLYMRYQNRVICQLKQILIFYKSKDTRENGFQIKFLEINNLINIYYLYYMWIIYVFQIFIMNSHLLIKLLLNTNLMMQNQLLEQKHFLQQQSQKFRSTITRFKTIYSRLNNLIMAHQDFFMKQILQNQILVQTQVIYIQFLIMIMIGMMNTVFQCLHRTNLSTMPVQLNLLLVTQRLVLLLSQVRMRQCTFQLLQIEIHLIFHL</sequence>
<dbReference type="EMBL" id="RRYP01018114">
    <property type="protein sequence ID" value="TNV73781.1"/>
    <property type="molecule type" value="Genomic_DNA"/>
</dbReference>
<dbReference type="AlphaFoldDB" id="A0A8J8NFM9"/>
<proteinExistence type="predicted"/>
<keyword evidence="1" id="KW-1133">Transmembrane helix</keyword>
<keyword evidence="1" id="KW-0472">Membrane</keyword>
<feature type="transmembrane region" description="Helical" evidence="1">
    <location>
        <begin position="48"/>
        <end position="71"/>
    </location>
</feature>
<keyword evidence="3" id="KW-1185">Reference proteome</keyword>
<name>A0A8J8NFM9_HALGN</name>
<reference evidence="2" key="1">
    <citation type="submission" date="2019-06" db="EMBL/GenBank/DDBJ databases">
        <authorList>
            <person name="Zheng W."/>
        </authorList>
    </citation>
    <scope>NUCLEOTIDE SEQUENCE</scope>
    <source>
        <strain evidence="2">QDHG01</strain>
    </source>
</reference>
<protein>
    <recommendedName>
        <fullName evidence="4">Transmembrane protein</fullName>
    </recommendedName>
</protein>
<evidence type="ECO:0000313" key="2">
    <source>
        <dbReference type="EMBL" id="TNV73781.1"/>
    </source>
</evidence>
<gene>
    <name evidence="2" type="ORF">FGO68_gene7925</name>
</gene>
<evidence type="ECO:0008006" key="4">
    <source>
        <dbReference type="Google" id="ProtNLM"/>
    </source>
</evidence>
<dbReference type="Proteomes" id="UP000785679">
    <property type="component" value="Unassembled WGS sequence"/>
</dbReference>
<evidence type="ECO:0000313" key="3">
    <source>
        <dbReference type="Proteomes" id="UP000785679"/>
    </source>
</evidence>
<organism evidence="2 3">
    <name type="scientific">Halteria grandinella</name>
    <dbReference type="NCBI Taxonomy" id="5974"/>
    <lineage>
        <taxon>Eukaryota</taxon>
        <taxon>Sar</taxon>
        <taxon>Alveolata</taxon>
        <taxon>Ciliophora</taxon>
        <taxon>Intramacronucleata</taxon>
        <taxon>Spirotrichea</taxon>
        <taxon>Stichotrichia</taxon>
        <taxon>Sporadotrichida</taxon>
        <taxon>Halteriidae</taxon>
        <taxon>Halteria</taxon>
    </lineage>
</organism>
<feature type="transmembrane region" description="Helical" evidence="1">
    <location>
        <begin position="202"/>
        <end position="222"/>
    </location>
</feature>
<accession>A0A8J8NFM9</accession>